<accession>A0ABW8I566</accession>
<dbReference type="EMBL" id="JAUIYO010000001">
    <property type="protein sequence ID" value="MFK2824170.1"/>
    <property type="molecule type" value="Genomic_DNA"/>
</dbReference>
<dbReference type="Proteomes" id="UP001619911">
    <property type="component" value="Unassembled WGS sequence"/>
</dbReference>
<sequence>MSVWTVTGYKPYELGIFKKDDQAVIYIKKALENELRRLLEEGLEWLLISGQLGVECWAAEVMLQLKEEYPQVKLAVLTPFLNQHENWNEDNQHNYEVLLAKADFVDSVSKLPYTSPAQFRNKNQLFLHKSAGLLVIYDEEHPGSPKYLWNMARSFQQNQAFEIRQITFADLQFVAEEEHSKEIDWQ</sequence>
<dbReference type="RefSeq" id="WP_404313673.1">
    <property type="nucleotide sequence ID" value="NZ_JAUIYO010000001.1"/>
</dbReference>
<keyword evidence="3" id="KW-1185">Reference proteome</keyword>
<gene>
    <name evidence="2" type="ORF">QYG89_00495</name>
</gene>
<comment type="caution">
    <text evidence="2">The sequence shown here is derived from an EMBL/GenBank/DDBJ whole genome shotgun (WGS) entry which is preliminary data.</text>
</comment>
<name>A0ABW8I566_9BACI</name>
<evidence type="ECO:0000313" key="2">
    <source>
        <dbReference type="EMBL" id="MFK2824170.1"/>
    </source>
</evidence>
<dbReference type="InterPro" id="IPR010697">
    <property type="entry name" value="YspA"/>
</dbReference>
<protein>
    <recommendedName>
        <fullName evidence="1">UPF0398 protein QYG89_00495</fullName>
    </recommendedName>
</protein>
<proteinExistence type="inferred from homology"/>
<evidence type="ECO:0000313" key="3">
    <source>
        <dbReference type="Proteomes" id="UP001619911"/>
    </source>
</evidence>
<organism evidence="2 3">
    <name type="scientific">Bacillus lumedeiriae</name>
    <dbReference type="NCBI Taxonomy" id="3058829"/>
    <lineage>
        <taxon>Bacteria</taxon>
        <taxon>Bacillati</taxon>
        <taxon>Bacillota</taxon>
        <taxon>Bacilli</taxon>
        <taxon>Bacillales</taxon>
        <taxon>Bacillaceae</taxon>
        <taxon>Bacillus</taxon>
    </lineage>
</organism>
<dbReference type="SUPFAM" id="SSF102405">
    <property type="entry name" value="MCP/YpsA-like"/>
    <property type="match status" value="1"/>
</dbReference>
<dbReference type="Gene3D" id="3.40.50.450">
    <property type="match status" value="1"/>
</dbReference>
<dbReference type="Pfam" id="PF06908">
    <property type="entry name" value="YpsA"/>
    <property type="match status" value="1"/>
</dbReference>
<dbReference type="NCBIfam" id="NF010181">
    <property type="entry name" value="PRK13660.1"/>
    <property type="match status" value="1"/>
</dbReference>
<dbReference type="PANTHER" id="PTHR38440:SF1">
    <property type="entry name" value="UPF0398 PROTEIN SPR0331"/>
    <property type="match status" value="1"/>
</dbReference>
<dbReference type="PANTHER" id="PTHR38440">
    <property type="entry name" value="UPF0398 PROTEIN YPSA"/>
    <property type="match status" value="1"/>
</dbReference>
<dbReference type="HAMAP" id="MF_01575">
    <property type="entry name" value="UPF0398"/>
    <property type="match status" value="1"/>
</dbReference>
<evidence type="ECO:0000256" key="1">
    <source>
        <dbReference type="HAMAP-Rule" id="MF_01575"/>
    </source>
</evidence>
<reference evidence="2 3" key="1">
    <citation type="submission" date="2023-07" db="EMBL/GenBank/DDBJ databases">
        <title>Bacillus lucianemedeirus sp. nov, a new species isolated from an immunobiological production facility.</title>
        <authorList>
            <person name="Costa L.V."/>
            <person name="Miranda R.V.S.L."/>
            <person name="Brandao M.L.L."/>
            <person name="Reis C.M.F."/>
            <person name="Frazao A.M."/>
            <person name="Cruz F.V."/>
            <person name="Baio P.V.P."/>
            <person name="Veras J.F.C."/>
            <person name="Ramos J.N."/>
            <person name="Vieira V."/>
        </authorList>
    </citation>
    <scope>NUCLEOTIDE SEQUENCE [LARGE SCALE GENOMIC DNA]</scope>
    <source>
        <strain evidence="2 3">B190/17</strain>
    </source>
</reference>
<dbReference type="PIRSF" id="PIRSF021290">
    <property type="entry name" value="DUF1273"/>
    <property type="match status" value="1"/>
</dbReference>
<comment type="similarity">
    <text evidence="1">Belongs to the UPF0398 family.</text>
</comment>